<accession>A0A075H9H2</accession>
<name>A0A075H9H2_9ARCH</name>
<dbReference type="AlphaFoldDB" id="A0A075H9H2"/>
<sequence length="164" mass="17667">MNPPGRIVPVIAILALLALMGGGVYYASLDNEDLESATIELTSVEVLDVNSIENTATLNVTFTVTNPSDLTFTVPVITYELYANGNVLGSGAYSTEDVAMPGRAAFYPGTEIPLESWFSLKLTDKNQKAYDAIVSGEKVHYDANGILTVESAWSIVEPPFDTRN</sequence>
<keyword evidence="1" id="KW-0812">Transmembrane</keyword>
<evidence type="ECO:0008006" key="3">
    <source>
        <dbReference type="Google" id="ProtNLM"/>
    </source>
</evidence>
<organism evidence="2">
    <name type="scientific">uncultured marine thaumarchaeote KM3_49_A08</name>
    <dbReference type="NCBI Taxonomy" id="1456171"/>
    <lineage>
        <taxon>Archaea</taxon>
        <taxon>Nitrososphaerota</taxon>
        <taxon>environmental samples</taxon>
    </lineage>
</organism>
<proteinExistence type="predicted"/>
<evidence type="ECO:0000256" key="1">
    <source>
        <dbReference type="SAM" id="Phobius"/>
    </source>
</evidence>
<evidence type="ECO:0000313" key="2">
    <source>
        <dbReference type="EMBL" id="AIF11102.1"/>
    </source>
</evidence>
<reference evidence="2" key="1">
    <citation type="journal article" date="2014" name="Genome Biol. Evol.">
        <title>Pangenome evidence for extensive interdomain horizontal transfer affecting lineage core and shell genes in uncultured planktonic thaumarchaeota and euryarchaeota.</title>
        <authorList>
            <person name="Deschamps P."/>
            <person name="Zivanovic Y."/>
            <person name="Moreira D."/>
            <person name="Rodriguez-Valera F."/>
            <person name="Lopez-Garcia P."/>
        </authorList>
    </citation>
    <scope>NUCLEOTIDE SEQUENCE</scope>
</reference>
<dbReference type="SUPFAM" id="SSF117070">
    <property type="entry name" value="LEA14-like"/>
    <property type="match status" value="1"/>
</dbReference>
<dbReference type="Gene3D" id="2.60.40.1820">
    <property type="match status" value="1"/>
</dbReference>
<keyword evidence="1" id="KW-0472">Membrane</keyword>
<dbReference type="EMBL" id="KF900909">
    <property type="protein sequence ID" value="AIF11102.1"/>
    <property type="molecule type" value="Genomic_DNA"/>
</dbReference>
<protein>
    <recommendedName>
        <fullName evidence="3">Water stress and hypersensitive response domain-containing protein</fullName>
    </recommendedName>
</protein>
<keyword evidence="1" id="KW-1133">Transmembrane helix</keyword>
<feature type="transmembrane region" description="Helical" evidence="1">
    <location>
        <begin position="7"/>
        <end position="27"/>
    </location>
</feature>